<dbReference type="Proteomes" id="UP001217918">
    <property type="component" value="Unassembled WGS sequence"/>
</dbReference>
<gene>
    <name evidence="1" type="ORF">P8C59_003632</name>
</gene>
<reference evidence="1" key="1">
    <citation type="journal article" date="2023" name="Mol. Plant Microbe Interact.">
        <title>Elucidating the Obligate Nature and Biological Capacity of an Invasive Fungal Corn Pathogen.</title>
        <authorList>
            <person name="MacCready J.S."/>
            <person name="Roggenkamp E.M."/>
            <person name="Gdanetz K."/>
            <person name="Chilvers M.I."/>
        </authorList>
    </citation>
    <scope>NUCLEOTIDE SEQUENCE</scope>
    <source>
        <strain evidence="1">PM02</strain>
    </source>
</reference>
<comment type="caution">
    <text evidence="1">The sequence shown here is derived from an EMBL/GenBank/DDBJ whole genome shotgun (WGS) entry which is preliminary data.</text>
</comment>
<protein>
    <submittedName>
        <fullName evidence="1">Uncharacterized protein</fullName>
    </submittedName>
</protein>
<organism evidence="1 2">
    <name type="scientific">Phyllachora maydis</name>
    <dbReference type="NCBI Taxonomy" id="1825666"/>
    <lineage>
        <taxon>Eukaryota</taxon>
        <taxon>Fungi</taxon>
        <taxon>Dikarya</taxon>
        <taxon>Ascomycota</taxon>
        <taxon>Pezizomycotina</taxon>
        <taxon>Sordariomycetes</taxon>
        <taxon>Sordariomycetidae</taxon>
        <taxon>Phyllachorales</taxon>
        <taxon>Phyllachoraceae</taxon>
        <taxon>Phyllachora</taxon>
    </lineage>
</organism>
<sequence length="119" mass="13337">MSPFNSKKKKFFSSFHIRRSDTRAAFQYTVDEFAVASHQDLPNHTIRVVPHEPQAMKSDRPVIDAAASALLDDTVTTPGNAFPAKKVAFGSAQILRHRTEAFESRLQYHSTFPALSSIF</sequence>
<dbReference type="AlphaFoldDB" id="A0AAD9I1T6"/>
<evidence type="ECO:0000313" key="1">
    <source>
        <dbReference type="EMBL" id="KAK2069024.1"/>
    </source>
</evidence>
<keyword evidence="2" id="KW-1185">Reference proteome</keyword>
<dbReference type="EMBL" id="JAQQPM010000002">
    <property type="protein sequence ID" value="KAK2069024.1"/>
    <property type="molecule type" value="Genomic_DNA"/>
</dbReference>
<accession>A0AAD9I1T6</accession>
<proteinExistence type="predicted"/>
<name>A0AAD9I1T6_9PEZI</name>
<evidence type="ECO:0000313" key="2">
    <source>
        <dbReference type="Proteomes" id="UP001217918"/>
    </source>
</evidence>